<evidence type="ECO:0000313" key="2">
    <source>
        <dbReference type="Proteomes" id="UP000054032"/>
    </source>
</evidence>
<dbReference type="GeneID" id="19122391"/>
<dbReference type="HOGENOM" id="CLU_2589384_0_0_1"/>
<dbReference type="RefSeq" id="XP_007684628.1">
    <property type="nucleotide sequence ID" value="XM_007686438.1"/>
</dbReference>
<proteinExistence type="predicted"/>
<evidence type="ECO:0000313" key="1">
    <source>
        <dbReference type="EMBL" id="EUC48861.1"/>
    </source>
</evidence>
<sequence>MPDLFPQICTRSRTRAHIPRHDGRQVVGYSSSPVALGACGLATLILATLAHLPTPSSLSSPHKALSHLLSPLPLVSSSLS</sequence>
<name>W6ZYS7_COCMI</name>
<dbReference type="EMBL" id="KI963937">
    <property type="protein sequence ID" value="EUC48861.1"/>
    <property type="molecule type" value="Genomic_DNA"/>
</dbReference>
<gene>
    <name evidence="1" type="ORF">COCMIDRAFT_33728</name>
</gene>
<organism evidence="1 2">
    <name type="scientific">Bipolaris oryzae ATCC 44560</name>
    <dbReference type="NCBI Taxonomy" id="930090"/>
    <lineage>
        <taxon>Eukaryota</taxon>
        <taxon>Fungi</taxon>
        <taxon>Dikarya</taxon>
        <taxon>Ascomycota</taxon>
        <taxon>Pezizomycotina</taxon>
        <taxon>Dothideomycetes</taxon>
        <taxon>Pleosporomycetidae</taxon>
        <taxon>Pleosporales</taxon>
        <taxon>Pleosporineae</taxon>
        <taxon>Pleosporaceae</taxon>
        <taxon>Bipolaris</taxon>
    </lineage>
</organism>
<reference evidence="1 2" key="1">
    <citation type="journal article" date="2013" name="PLoS Genet.">
        <title>Comparative genome structure, secondary metabolite, and effector coding capacity across Cochliobolus pathogens.</title>
        <authorList>
            <person name="Condon B.J."/>
            <person name="Leng Y."/>
            <person name="Wu D."/>
            <person name="Bushley K.E."/>
            <person name="Ohm R.A."/>
            <person name="Otillar R."/>
            <person name="Martin J."/>
            <person name="Schackwitz W."/>
            <person name="Grimwood J."/>
            <person name="MohdZainudin N."/>
            <person name="Xue C."/>
            <person name="Wang R."/>
            <person name="Manning V.A."/>
            <person name="Dhillon B."/>
            <person name="Tu Z.J."/>
            <person name="Steffenson B.J."/>
            <person name="Salamov A."/>
            <person name="Sun H."/>
            <person name="Lowry S."/>
            <person name="LaButti K."/>
            <person name="Han J."/>
            <person name="Copeland A."/>
            <person name="Lindquist E."/>
            <person name="Barry K."/>
            <person name="Schmutz J."/>
            <person name="Baker S.E."/>
            <person name="Ciuffetti L.M."/>
            <person name="Grigoriev I.V."/>
            <person name="Zhong S."/>
            <person name="Turgeon B.G."/>
        </authorList>
    </citation>
    <scope>NUCLEOTIDE SEQUENCE [LARGE SCALE GENOMIC DNA]</scope>
    <source>
        <strain evidence="1 2">ATCC 44560</strain>
    </source>
</reference>
<dbReference type="KEGG" id="bor:COCMIDRAFT_33728"/>
<protein>
    <submittedName>
        <fullName evidence="1">Uncharacterized protein</fullName>
    </submittedName>
</protein>
<dbReference type="AlphaFoldDB" id="W6ZYS7"/>
<accession>W6ZYS7</accession>
<dbReference type="OrthoDB" id="10482942at2759"/>
<keyword evidence="2" id="KW-1185">Reference proteome</keyword>
<dbReference type="Proteomes" id="UP000054032">
    <property type="component" value="Unassembled WGS sequence"/>
</dbReference>